<reference evidence="3 4" key="1">
    <citation type="submission" date="2020-03" db="EMBL/GenBank/DDBJ databases">
        <title>Nocardioides sp. nov., isolated from fish.</title>
        <authorList>
            <person name="Hyun D.-W."/>
            <person name="Bae J.-W."/>
        </authorList>
    </citation>
    <scope>NUCLEOTIDE SEQUENCE [LARGE SCALE GENOMIC DNA]</scope>
    <source>
        <strain evidence="3 4">HDW12A</strain>
    </source>
</reference>
<organism evidence="3 4">
    <name type="scientific">Nocardioides piscis</name>
    <dbReference type="NCBI Taxonomy" id="2714938"/>
    <lineage>
        <taxon>Bacteria</taxon>
        <taxon>Bacillati</taxon>
        <taxon>Actinomycetota</taxon>
        <taxon>Actinomycetes</taxon>
        <taxon>Propionibacteriales</taxon>
        <taxon>Nocardioidaceae</taxon>
        <taxon>Nocardioides</taxon>
    </lineage>
</organism>
<name>A0A6G7YFL3_9ACTN</name>
<dbReference type="PANTHER" id="PTHR43252:SF2">
    <property type="entry name" value="TRANSCRIPTION REGULATOR, PADR-LIKE FAMILY"/>
    <property type="match status" value="1"/>
</dbReference>
<evidence type="ECO:0000313" key="4">
    <source>
        <dbReference type="Proteomes" id="UP000502035"/>
    </source>
</evidence>
<dbReference type="InterPro" id="IPR036388">
    <property type="entry name" value="WH-like_DNA-bd_sf"/>
</dbReference>
<dbReference type="RefSeq" id="WP_166317690.1">
    <property type="nucleotide sequence ID" value="NZ_CP049866.1"/>
</dbReference>
<evidence type="ECO:0000259" key="2">
    <source>
        <dbReference type="Pfam" id="PF03551"/>
    </source>
</evidence>
<accession>A0A6G7YFL3</accession>
<dbReference type="EMBL" id="CP049866">
    <property type="protein sequence ID" value="QIK75583.1"/>
    <property type="molecule type" value="Genomic_DNA"/>
</dbReference>
<feature type="region of interest" description="Disordered" evidence="1">
    <location>
        <begin position="1"/>
        <end position="67"/>
    </location>
</feature>
<feature type="compositionally biased region" description="Polar residues" evidence="1">
    <location>
        <begin position="1"/>
        <end position="22"/>
    </location>
</feature>
<dbReference type="Pfam" id="PF03551">
    <property type="entry name" value="PadR"/>
    <property type="match status" value="1"/>
</dbReference>
<dbReference type="Gene3D" id="1.10.10.10">
    <property type="entry name" value="Winged helix-like DNA-binding domain superfamily/Winged helix DNA-binding domain"/>
    <property type="match status" value="1"/>
</dbReference>
<protein>
    <submittedName>
        <fullName evidence="3">PadR family transcriptional regulator</fullName>
    </submittedName>
</protein>
<proteinExistence type="predicted"/>
<keyword evidence="4" id="KW-1185">Reference proteome</keyword>
<gene>
    <name evidence="3" type="ORF">G7071_09145</name>
</gene>
<evidence type="ECO:0000256" key="1">
    <source>
        <dbReference type="SAM" id="MobiDB-lite"/>
    </source>
</evidence>
<dbReference type="KEGG" id="npi:G7071_09145"/>
<sequence length="235" mass="25363">MGRNNTPWEQRFQQHGNWQSSWAGWEGGQRGRRHGGGGPGGPPPWVQGLIGWAVPGATSEGPGPRARRGDVRLAILSVLGGAAQREEPLNGYQVIQQIAERSEGAWRPSPGSVYPTIQQLQDEGLVEADDDRGRKTLRLTDDGTAYVADNSRELEAIWAPFARATARATTGTSGDLKSEIGQMMSAVWQIVTQGSDLQRQAAIGVLVDTRKALYGILADGARPKERDAEIDDGDL</sequence>
<evidence type="ECO:0000313" key="3">
    <source>
        <dbReference type="EMBL" id="QIK75583.1"/>
    </source>
</evidence>
<dbReference type="PANTHER" id="PTHR43252">
    <property type="entry name" value="TRANSCRIPTIONAL REGULATOR YQJI"/>
    <property type="match status" value="1"/>
</dbReference>
<dbReference type="InterPro" id="IPR005149">
    <property type="entry name" value="Tscrpt_reg_PadR_N"/>
</dbReference>
<dbReference type="InterPro" id="IPR036390">
    <property type="entry name" value="WH_DNA-bd_sf"/>
</dbReference>
<dbReference type="AlphaFoldDB" id="A0A6G7YFL3"/>
<feature type="domain" description="Transcription regulator PadR N-terminal" evidence="2">
    <location>
        <begin position="85"/>
        <end position="147"/>
    </location>
</feature>
<dbReference type="SUPFAM" id="SSF46785">
    <property type="entry name" value="Winged helix' DNA-binding domain"/>
    <property type="match status" value="1"/>
</dbReference>
<dbReference type="Proteomes" id="UP000502035">
    <property type="component" value="Chromosome"/>
</dbReference>